<feature type="compositionally biased region" description="Pro residues" evidence="1">
    <location>
        <begin position="94"/>
        <end position="103"/>
    </location>
</feature>
<comment type="caution">
    <text evidence="2">The sequence shown here is derived from an EMBL/GenBank/DDBJ whole genome shotgun (WGS) entry which is preliminary data.</text>
</comment>
<evidence type="ECO:0000313" key="3">
    <source>
        <dbReference type="Proteomes" id="UP001162162"/>
    </source>
</evidence>
<evidence type="ECO:0000313" key="2">
    <source>
        <dbReference type="EMBL" id="KAJ8960957.1"/>
    </source>
</evidence>
<reference evidence="2" key="1">
    <citation type="journal article" date="2023" name="Insect Mol. Biol.">
        <title>Genome sequencing provides insights into the evolution of gene families encoding plant cell wall-degrading enzymes in longhorned beetles.</title>
        <authorList>
            <person name="Shin N.R."/>
            <person name="Okamura Y."/>
            <person name="Kirsch R."/>
            <person name="Pauchet Y."/>
        </authorList>
    </citation>
    <scope>NUCLEOTIDE SEQUENCE</scope>
    <source>
        <strain evidence="2">AMC_N1</strain>
    </source>
</reference>
<dbReference type="Proteomes" id="UP001162162">
    <property type="component" value="Unassembled WGS sequence"/>
</dbReference>
<organism evidence="2 3">
    <name type="scientific">Aromia moschata</name>
    <dbReference type="NCBI Taxonomy" id="1265417"/>
    <lineage>
        <taxon>Eukaryota</taxon>
        <taxon>Metazoa</taxon>
        <taxon>Ecdysozoa</taxon>
        <taxon>Arthropoda</taxon>
        <taxon>Hexapoda</taxon>
        <taxon>Insecta</taxon>
        <taxon>Pterygota</taxon>
        <taxon>Neoptera</taxon>
        <taxon>Endopterygota</taxon>
        <taxon>Coleoptera</taxon>
        <taxon>Polyphaga</taxon>
        <taxon>Cucujiformia</taxon>
        <taxon>Chrysomeloidea</taxon>
        <taxon>Cerambycidae</taxon>
        <taxon>Cerambycinae</taxon>
        <taxon>Callichromatini</taxon>
        <taxon>Aromia</taxon>
    </lineage>
</organism>
<accession>A0AAV8Z9V7</accession>
<keyword evidence="3" id="KW-1185">Reference proteome</keyword>
<feature type="compositionally biased region" description="Low complexity" evidence="1">
    <location>
        <begin position="133"/>
        <end position="142"/>
    </location>
</feature>
<feature type="compositionally biased region" description="Low complexity" evidence="1">
    <location>
        <begin position="84"/>
        <end position="93"/>
    </location>
</feature>
<gene>
    <name evidence="2" type="ORF">NQ318_020258</name>
</gene>
<protein>
    <submittedName>
        <fullName evidence="2">Uncharacterized protein</fullName>
    </submittedName>
</protein>
<sequence length="150" mass="16879">MKWNRGGRESANLRSQVGPLRISAADEPWIRLELDADGGKVRPHLARHLERYNPTVFLFQGNMKQHMLTHKIRDMPQHMFENKPPSLSGDDSTPLPPSLPPREPSTSDGEQHQQQPQQQPQQQQQPLQPPAAPEAAGPGTAANQKRTHRD</sequence>
<feature type="region of interest" description="Disordered" evidence="1">
    <location>
        <begin position="72"/>
        <end position="150"/>
    </location>
</feature>
<evidence type="ECO:0000256" key="1">
    <source>
        <dbReference type="SAM" id="MobiDB-lite"/>
    </source>
</evidence>
<proteinExistence type="predicted"/>
<dbReference type="EMBL" id="JAPWTK010000007">
    <property type="protein sequence ID" value="KAJ8960957.1"/>
    <property type="molecule type" value="Genomic_DNA"/>
</dbReference>
<name>A0AAV8Z9V7_9CUCU</name>
<feature type="compositionally biased region" description="Low complexity" evidence="1">
    <location>
        <begin position="104"/>
        <end position="126"/>
    </location>
</feature>
<dbReference type="AlphaFoldDB" id="A0AAV8Z9V7"/>